<accession>A0A7S9QBX2</accession>
<dbReference type="RefSeq" id="WP_196101675.1">
    <property type="nucleotide sequence ID" value="NZ_CP064942.1"/>
</dbReference>
<protein>
    <submittedName>
        <fullName evidence="1">Uncharacterized protein</fullName>
    </submittedName>
</protein>
<evidence type="ECO:0000313" key="1">
    <source>
        <dbReference type="EMBL" id="QPH52461.1"/>
    </source>
</evidence>
<dbReference type="Gene3D" id="3.40.50.150">
    <property type="entry name" value="Vaccinia Virus protein VP39"/>
    <property type="match status" value="1"/>
</dbReference>
<evidence type="ECO:0000313" key="2">
    <source>
        <dbReference type="Proteomes" id="UP000594800"/>
    </source>
</evidence>
<dbReference type="InterPro" id="IPR029063">
    <property type="entry name" value="SAM-dependent_MTases_sf"/>
</dbReference>
<dbReference type="SUPFAM" id="SSF53335">
    <property type="entry name" value="S-adenosyl-L-methionine-dependent methyltransferases"/>
    <property type="match status" value="1"/>
</dbReference>
<sequence length="301" mass="33073">MKPTALLKEAPWADLPPRRTGRARAVPTMLSLDERRAYLWLAEHWATGEGAMVDLGCFAGGSTAHLAEGQRRAGRSGAIHAYDRFTISEALKEKHLYPAGIAPYEGEDLLGPARQLLAPWTDSIALHPGAIEEQVWDSTPIELLVMDASKTARTMDAMAKTFFPALIPGGSLIVQQDLLHLKTPWVAVQMARMRKWVRPVGHAPRDTVIFEVTRPLDEVAITAGRCRDLSDREMIAALEIMADQLAPLSLSEHAAALIASVRANPGVRLAWQMQPVSPNAERGPEGPRLNKALTLLRRLTR</sequence>
<dbReference type="KEGG" id="poz:I0K15_11555"/>
<keyword evidence="2" id="KW-1185">Reference proteome</keyword>
<dbReference type="Pfam" id="PF13578">
    <property type="entry name" value="Methyltransf_24"/>
    <property type="match status" value="1"/>
</dbReference>
<proteinExistence type="predicted"/>
<dbReference type="AlphaFoldDB" id="A0A7S9QBX2"/>
<organism evidence="1 2">
    <name type="scientific">Pontivivens ytuae</name>
    <dbReference type="NCBI Taxonomy" id="2789856"/>
    <lineage>
        <taxon>Bacteria</taxon>
        <taxon>Pseudomonadati</taxon>
        <taxon>Pseudomonadota</taxon>
        <taxon>Alphaproteobacteria</taxon>
        <taxon>Rhodobacterales</taxon>
        <taxon>Paracoccaceae</taxon>
        <taxon>Pontivivens</taxon>
    </lineage>
</organism>
<dbReference type="EMBL" id="CP064942">
    <property type="protein sequence ID" value="QPH52461.1"/>
    <property type="molecule type" value="Genomic_DNA"/>
</dbReference>
<dbReference type="Proteomes" id="UP000594800">
    <property type="component" value="Chromosome"/>
</dbReference>
<reference evidence="1 2" key="1">
    <citation type="submission" date="2020-11" db="EMBL/GenBank/DDBJ databases">
        <title>Description of Pontivivens ytuae sp. nov. isolated from deep sea sediment of Mariana Trench.</title>
        <authorList>
            <person name="Wang Z."/>
            <person name="Sun Q.-L."/>
            <person name="Xu X.-D."/>
            <person name="Tang Y.-Z."/>
            <person name="Zhang J."/>
        </authorList>
    </citation>
    <scope>NUCLEOTIDE SEQUENCE [LARGE SCALE GENOMIC DNA]</scope>
    <source>
        <strain evidence="1 2">MT2928</strain>
    </source>
</reference>
<name>A0A7S9QBX2_9RHOB</name>
<gene>
    <name evidence="1" type="ORF">I0K15_11555</name>
</gene>